<feature type="transmembrane region" description="Helical" evidence="1">
    <location>
        <begin position="469"/>
        <end position="494"/>
    </location>
</feature>
<evidence type="ECO:0000313" key="2">
    <source>
        <dbReference type="EMBL" id="MDK4307016.1"/>
    </source>
</evidence>
<evidence type="ECO:0000313" key="3">
    <source>
        <dbReference type="Proteomes" id="UP001224412"/>
    </source>
</evidence>
<feature type="transmembrane region" description="Helical" evidence="1">
    <location>
        <begin position="392"/>
        <end position="418"/>
    </location>
</feature>
<keyword evidence="1" id="KW-1133">Transmembrane helix</keyword>
<feature type="transmembrane region" description="Helical" evidence="1">
    <location>
        <begin position="194"/>
        <end position="213"/>
    </location>
</feature>
<feature type="transmembrane region" description="Helical" evidence="1">
    <location>
        <begin position="126"/>
        <end position="149"/>
    </location>
</feature>
<dbReference type="RefSeq" id="WP_284599283.1">
    <property type="nucleotide sequence ID" value="NZ_JASNVH010000007.1"/>
</dbReference>
<protein>
    <submittedName>
        <fullName evidence="2">Uncharacterized protein</fullName>
    </submittedName>
</protein>
<dbReference type="AlphaFoldDB" id="A0AAP4F514"/>
<gene>
    <name evidence="2" type="ORF">QPX42_05585</name>
</gene>
<dbReference type="Proteomes" id="UP001224412">
    <property type="component" value="Unassembled WGS sequence"/>
</dbReference>
<sequence>MTRTAPRTNTAATQTAAQPSLRVFTSLHWKLWKRHFSTNTSQIFIAIIVAFYSFLGLVGLGALTLLGASVGDFMPMIYSLAAGTVGYWLAALFMPAGENQVDPARLAVLPLTEAVMLRGAAATSLLTVRGVLAIFNSLVMIALGAVGLVQHGSGWGIAVWIPAVLVSLVITVAGGEALARLLGSVGNRKNSEKAAMASALGFIVVVFGFNFVVNGSSEFSLPWDTLLALVAWTPFGAAPGAAVAVLQAHWITALVQAAISAATVVVAWRVWHWALRRNAQTVTGDSGAAATGSAAGSVLLPGVRASASGAVFSLTLRYWRRDIRFTYSLLVMPLFLVMMLGMAAGDGQSGMAYVAVLFFVLFAAGMTSNALGYDGPSNWVHMSAGLAPRTLLWARTQAVLLLTLPTLVIYLVVLAMLGTELTTVVVLAVIAGSAVLLNAGLAALLAVWNPFQVSAPGTNPMKDKSGFSVGALIMMLVSVLLVWLPLAPGIIMMIVGMNRDDGGVTRLSGLPTLFWAGVVLSVLVALVGLWLGHAAAAKRLEKRWPEIFAKVRNFY</sequence>
<keyword evidence="1" id="KW-0472">Membrane</keyword>
<reference evidence="2" key="1">
    <citation type="submission" date="2023-05" db="EMBL/GenBank/DDBJ databases">
        <title>Metabolic capabilities are highly conserved among human nasal-associated Corynebacterium species in pangenomic analyses.</title>
        <authorList>
            <person name="Tran T.H."/>
            <person name="Roberts A.Q."/>
            <person name="Escapa I.F."/>
            <person name="Gao W."/>
            <person name="Conlan S."/>
            <person name="Kong H."/>
            <person name="Segre J.A."/>
            <person name="Kelly M.S."/>
            <person name="Lemon K.P."/>
        </authorList>
    </citation>
    <scope>NUCLEOTIDE SEQUENCE</scope>
    <source>
        <strain evidence="2">KPL2773</strain>
    </source>
</reference>
<comment type="caution">
    <text evidence="2">The sequence shown here is derived from an EMBL/GenBank/DDBJ whole genome shotgun (WGS) entry which is preliminary data.</text>
</comment>
<feature type="transmembrane region" description="Helical" evidence="1">
    <location>
        <begin position="514"/>
        <end position="536"/>
    </location>
</feature>
<feature type="transmembrane region" description="Helical" evidence="1">
    <location>
        <begin position="155"/>
        <end position="182"/>
    </location>
</feature>
<feature type="transmembrane region" description="Helical" evidence="1">
    <location>
        <begin position="76"/>
        <end position="96"/>
    </location>
</feature>
<feature type="transmembrane region" description="Helical" evidence="1">
    <location>
        <begin position="327"/>
        <end position="345"/>
    </location>
</feature>
<organism evidence="2 3">
    <name type="scientific">Corynebacterium pseudodiphtheriticum</name>
    <dbReference type="NCBI Taxonomy" id="37637"/>
    <lineage>
        <taxon>Bacteria</taxon>
        <taxon>Bacillati</taxon>
        <taxon>Actinomycetota</taxon>
        <taxon>Actinomycetes</taxon>
        <taxon>Mycobacteriales</taxon>
        <taxon>Corynebacteriaceae</taxon>
        <taxon>Corynebacterium</taxon>
    </lineage>
</organism>
<feature type="transmembrane region" description="Helical" evidence="1">
    <location>
        <begin position="43"/>
        <end position="70"/>
    </location>
</feature>
<dbReference type="EMBL" id="JASNVH010000007">
    <property type="protein sequence ID" value="MDK4307016.1"/>
    <property type="molecule type" value="Genomic_DNA"/>
</dbReference>
<name>A0AAP4F514_9CORY</name>
<keyword evidence="1" id="KW-0812">Transmembrane</keyword>
<feature type="transmembrane region" description="Helical" evidence="1">
    <location>
        <begin position="253"/>
        <end position="274"/>
    </location>
</feature>
<evidence type="ECO:0000256" key="1">
    <source>
        <dbReference type="SAM" id="Phobius"/>
    </source>
</evidence>
<accession>A0AAP4F514</accession>
<feature type="transmembrane region" description="Helical" evidence="1">
    <location>
        <begin position="351"/>
        <end position="371"/>
    </location>
</feature>
<proteinExistence type="predicted"/>
<feature type="transmembrane region" description="Helical" evidence="1">
    <location>
        <begin position="424"/>
        <end position="448"/>
    </location>
</feature>